<proteinExistence type="predicted"/>
<evidence type="ECO:0000256" key="1">
    <source>
        <dbReference type="SAM" id="MobiDB-lite"/>
    </source>
</evidence>
<dbReference type="Proteomes" id="UP001302812">
    <property type="component" value="Unassembled WGS sequence"/>
</dbReference>
<dbReference type="GeneID" id="89937315"/>
<evidence type="ECO:0008006" key="5">
    <source>
        <dbReference type="Google" id="ProtNLM"/>
    </source>
</evidence>
<keyword evidence="4" id="KW-1185">Reference proteome</keyword>
<feature type="compositionally biased region" description="Polar residues" evidence="1">
    <location>
        <begin position="192"/>
        <end position="201"/>
    </location>
</feature>
<evidence type="ECO:0000256" key="2">
    <source>
        <dbReference type="SAM" id="SignalP"/>
    </source>
</evidence>
<accession>A0AAN6T9B6</accession>
<keyword evidence="2" id="KW-0732">Signal</keyword>
<gene>
    <name evidence="3" type="ORF">N656DRAFT_759242</name>
</gene>
<comment type="caution">
    <text evidence="3">The sequence shown here is derived from an EMBL/GenBank/DDBJ whole genome shotgun (WGS) entry which is preliminary data.</text>
</comment>
<evidence type="ECO:0000313" key="3">
    <source>
        <dbReference type="EMBL" id="KAK4109588.1"/>
    </source>
</evidence>
<protein>
    <recommendedName>
        <fullName evidence="5">Prp 4 CRoW domain-containing protein</fullName>
    </recommendedName>
</protein>
<reference evidence="3" key="1">
    <citation type="journal article" date="2023" name="Mol. Phylogenet. Evol.">
        <title>Genome-scale phylogeny and comparative genomics of the fungal order Sordariales.</title>
        <authorList>
            <person name="Hensen N."/>
            <person name="Bonometti L."/>
            <person name="Westerberg I."/>
            <person name="Brannstrom I.O."/>
            <person name="Guillou S."/>
            <person name="Cros-Aarteil S."/>
            <person name="Calhoun S."/>
            <person name="Haridas S."/>
            <person name="Kuo A."/>
            <person name="Mondo S."/>
            <person name="Pangilinan J."/>
            <person name="Riley R."/>
            <person name="LaButti K."/>
            <person name="Andreopoulos B."/>
            <person name="Lipzen A."/>
            <person name="Chen C."/>
            <person name="Yan M."/>
            <person name="Daum C."/>
            <person name="Ng V."/>
            <person name="Clum A."/>
            <person name="Steindorff A."/>
            <person name="Ohm R.A."/>
            <person name="Martin F."/>
            <person name="Silar P."/>
            <person name="Natvig D.O."/>
            <person name="Lalanne C."/>
            <person name="Gautier V."/>
            <person name="Ament-Velasquez S.L."/>
            <person name="Kruys A."/>
            <person name="Hutchinson M.I."/>
            <person name="Powell A.J."/>
            <person name="Barry K."/>
            <person name="Miller A.N."/>
            <person name="Grigoriev I.V."/>
            <person name="Debuchy R."/>
            <person name="Gladieux P."/>
            <person name="Hiltunen Thoren M."/>
            <person name="Johannesson H."/>
        </authorList>
    </citation>
    <scope>NUCLEOTIDE SEQUENCE</scope>
    <source>
        <strain evidence="3">CBS 508.74</strain>
    </source>
</reference>
<dbReference type="RefSeq" id="XP_064667158.1">
    <property type="nucleotide sequence ID" value="XM_064813190.1"/>
</dbReference>
<reference evidence="3" key="2">
    <citation type="submission" date="2023-05" db="EMBL/GenBank/DDBJ databases">
        <authorList>
            <consortium name="Lawrence Berkeley National Laboratory"/>
            <person name="Steindorff A."/>
            <person name="Hensen N."/>
            <person name="Bonometti L."/>
            <person name="Westerberg I."/>
            <person name="Brannstrom I.O."/>
            <person name="Guillou S."/>
            <person name="Cros-Aarteil S."/>
            <person name="Calhoun S."/>
            <person name="Haridas S."/>
            <person name="Kuo A."/>
            <person name="Mondo S."/>
            <person name="Pangilinan J."/>
            <person name="Riley R."/>
            <person name="Labutti K."/>
            <person name="Andreopoulos B."/>
            <person name="Lipzen A."/>
            <person name="Chen C."/>
            <person name="Yanf M."/>
            <person name="Daum C."/>
            <person name="Ng V."/>
            <person name="Clum A."/>
            <person name="Ohm R."/>
            <person name="Martin F."/>
            <person name="Silar P."/>
            <person name="Natvig D."/>
            <person name="Lalanne C."/>
            <person name="Gautier V."/>
            <person name="Ament-Velasquez S.L."/>
            <person name="Kruys A."/>
            <person name="Hutchinson M.I."/>
            <person name="Powell A.J."/>
            <person name="Barry K."/>
            <person name="Miller A.N."/>
            <person name="Grigoriev I.V."/>
            <person name="Debuchy R."/>
            <person name="Gladieux P."/>
            <person name="Thoren M.H."/>
            <person name="Johannesson H."/>
        </authorList>
    </citation>
    <scope>NUCLEOTIDE SEQUENCE</scope>
    <source>
        <strain evidence="3">CBS 508.74</strain>
    </source>
</reference>
<name>A0AAN6T9B6_9PEZI</name>
<dbReference type="AlphaFoldDB" id="A0AAN6T9B6"/>
<feature type="chain" id="PRO_5043035813" description="Prp 4 CRoW domain-containing protein" evidence="2">
    <location>
        <begin position="21"/>
        <end position="238"/>
    </location>
</feature>
<organism evidence="3 4">
    <name type="scientific">Canariomyces notabilis</name>
    <dbReference type="NCBI Taxonomy" id="2074819"/>
    <lineage>
        <taxon>Eukaryota</taxon>
        <taxon>Fungi</taxon>
        <taxon>Dikarya</taxon>
        <taxon>Ascomycota</taxon>
        <taxon>Pezizomycotina</taxon>
        <taxon>Sordariomycetes</taxon>
        <taxon>Sordariomycetidae</taxon>
        <taxon>Sordariales</taxon>
        <taxon>Chaetomiaceae</taxon>
        <taxon>Canariomyces</taxon>
    </lineage>
</organism>
<feature type="signal peptide" evidence="2">
    <location>
        <begin position="1"/>
        <end position="20"/>
    </location>
</feature>
<dbReference type="EMBL" id="MU853355">
    <property type="protein sequence ID" value="KAK4109588.1"/>
    <property type="molecule type" value="Genomic_DNA"/>
</dbReference>
<feature type="compositionally biased region" description="Low complexity" evidence="1">
    <location>
        <begin position="145"/>
        <end position="186"/>
    </location>
</feature>
<feature type="region of interest" description="Disordered" evidence="1">
    <location>
        <begin position="138"/>
        <end position="207"/>
    </location>
</feature>
<evidence type="ECO:0000313" key="4">
    <source>
        <dbReference type="Proteomes" id="UP001302812"/>
    </source>
</evidence>
<sequence>MLAKSFTAMAVLALAANVAAERLPYQPHAMKMSVRELFGVMRRQDTPGYQPEQANCNSGSTCEEACGAGYQTCSSSDSEIHCFNPNAGEICCPNKSGASCEAGYYCTSDEQNETWCCPEGMDLVACAAAYSIPGKLVSQTPPPATSTSASPSSTSQPSTTTSITSEVVSKNSTTTTSSVKTTAKPTGGSSGFAPTNGTTVSVGAPPAPTGTALPTGAASVVGPASAFILLAAGLAALL</sequence>